<accession>A0ABS3KNA0</accession>
<feature type="transmembrane region" description="Helical" evidence="5">
    <location>
        <begin position="158"/>
        <end position="179"/>
    </location>
</feature>
<dbReference type="Pfam" id="PF04172">
    <property type="entry name" value="LrgB"/>
    <property type="match status" value="1"/>
</dbReference>
<dbReference type="EMBL" id="JACTNG010000002">
    <property type="protein sequence ID" value="MBO1078527.1"/>
    <property type="molecule type" value="Genomic_DNA"/>
</dbReference>
<gene>
    <name evidence="6" type="ORF">IAI61_05750</name>
</gene>
<evidence type="ECO:0000313" key="6">
    <source>
        <dbReference type="EMBL" id="MBO1078527.1"/>
    </source>
</evidence>
<evidence type="ECO:0000256" key="4">
    <source>
        <dbReference type="ARBA" id="ARBA00023136"/>
    </source>
</evidence>
<feature type="transmembrane region" description="Helical" evidence="5">
    <location>
        <begin position="219"/>
        <end position="239"/>
    </location>
</feature>
<organism evidence="6 7">
    <name type="scientific">Roseomonas haemaphysalidis</name>
    <dbReference type="NCBI Taxonomy" id="2768162"/>
    <lineage>
        <taxon>Bacteria</taxon>
        <taxon>Pseudomonadati</taxon>
        <taxon>Pseudomonadota</taxon>
        <taxon>Alphaproteobacteria</taxon>
        <taxon>Acetobacterales</taxon>
        <taxon>Roseomonadaceae</taxon>
        <taxon>Roseomonas</taxon>
    </lineage>
</organism>
<name>A0ABS3KNA0_9PROT</name>
<dbReference type="InterPro" id="IPR007300">
    <property type="entry name" value="CidB/LrgB"/>
</dbReference>
<feature type="transmembrane region" description="Helical" evidence="5">
    <location>
        <begin position="6"/>
        <end position="31"/>
    </location>
</feature>
<evidence type="ECO:0000256" key="1">
    <source>
        <dbReference type="ARBA" id="ARBA00004141"/>
    </source>
</evidence>
<keyword evidence="3 5" id="KW-1133">Transmembrane helix</keyword>
<comment type="subcellular location">
    <subcellularLocation>
        <location evidence="1">Membrane</location>
        <topology evidence="1">Multi-pass membrane protein</topology>
    </subcellularLocation>
</comment>
<dbReference type="PANTHER" id="PTHR30249:SF0">
    <property type="entry name" value="PLASTIDAL GLYCOLATE_GLYCERATE TRANSLOCATOR 1, CHLOROPLASTIC"/>
    <property type="match status" value="1"/>
</dbReference>
<feature type="transmembrane region" description="Helical" evidence="5">
    <location>
        <begin position="100"/>
        <end position="126"/>
    </location>
</feature>
<proteinExistence type="predicted"/>
<reference evidence="6 7" key="1">
    <citation type="submission" date="2020-09" db="EMBL/GenBank/DDBJ databases">
        <title>Roseomonas.</title>
        <authorList>
            <person name="Zhu W."/>
        </authorList>
    </citation>
    <scope>NUCLEOTIDE SEQUENCE [LARGE SCALE GENOMIC DNA]</scope>
    <source>
        <strain evidence="6 7">573</strain>
    </source>
</reference>
<keyword evidence="7" id="KW-1185">Reference proteome</keyword>
<sequence length="243" mass="24986">MAPPDIAAIWVYLAREPLAALTVTLLAWLVALRVQKLCRFHPLANPIPLAVAIVAAGLLLAGVDYRTYFQGAQFVHFLLGPATVALAVPLYRQWRSLRSVLLPAALCILAGGLLASVFGVVVALALGAPPDVVASLAPRSVTTPVAMGIAERLGGVPALAAVVVLCSGIAGAVLGPLAMTWAGVRDWRARGLAIGTTAHGIGTARAIAVHPVAGVFSGLAMGLNAIATSLWLPLLWRLLRGGG</sequence>
<feature type="transmembrane region" description="Helical" evidence="5">
    <location>
        <begin position="68"/>
        <end position="88"/>
    </location>
</feature>
<dbReference type="RefSeq" id="WP_207415946.1">
    <property type="nucleotide sequence ID" value="NZ_CP061178.1"/>
</dbReference>
<evidence type="ECO:0000256" key="3">
    <source>
        <dbReference type="ARBA" id="ARBA00022989"/>
    </source>
</evidence>
<comment type="caution">
    <text evidence="6">The sequence shown here is derived from an EMBL/GenBank/DDBJ whole genome shotgun (WGS) entry which is preliminary data.</text>
</comment>
<evidence type="ECO:0000256" key="2">
    <source>
        <dbReference type="ARBA" id="ARBA00022692"/>
    </source>
</evidence>
<feature type="transmembrane region" description="Helical" evidence="5">
    <location>
        <begin position="43"/>
        <end position="62"/>
    </location>
</feature>
<evidence type="ECO:0000313" key="7">
    <source>
        <dbReference type="Proteomes" id="UP001518989"/>
    </source>
</evidence>
<dbReference type="Proteomes" id="UP001518989">
    <property type="component" value="Unassembled WGS sequence"/>
</dbReference>
<keyword evidence="4 5" id="KW-0472">Membrane</keyword>
<dbReference type="PANTHER" id="PTHR30249">
    <property type="entry name" value="PUTATIVE SEROTONIN TRANSPORTER"/>
    <property type="match status" value="1"/>
</dbReference>
<evidence type="ECO:0000256" key="5">
    <source>
        <dbReference type="SAM" id="Phobius"/>
    </source>
</evidence>
<keyword evidence="2 5" id="KW-0812">Transmembrane</keyword>
<protein>
    <submittedName>
        <fullName evidence="6">LrgB family protein</fullName>
    </submittedName>
</protein>